<dbReference type="PANTHER" id="PTHR22625">
    <property type="entry name" value="PLEXIN"/>
    <property type="match status" value="1"/>
</dbReference>
<dbReference type="PANTHER" id="PTHR22625:SF44">
    <property type="entry name" value="PLEXIN-B"/>
    <property type="match status" value="1"/>
</dbReference>
<protein>
    <submittedName>
        <fullName evidence="2">Uncharacterized protein</fullName>
    </submittedName>
</protein>
<dbReference type="GO" id="GO:0097374">
    <property type="term" value="P:sensory neuron axon guidance"/>
    <property type="evidence" value="ECO:0007669"/>
    <property type="project" value="TreeGrafter"/>
</dbReference>
<dbReference type="GO" id="GO:0008045">
    <property type="term" value="P:motor neuron axon guidance"/>
    <property type="evidence" value="ECO:0007669"/>
    <property type="project" value="TreeGrafter"/>
</dbReference>
<dbReference type="GO" id="GO:0050772">
    <property type="term" value="P:positive regulation of axonogenesis"/>
    <property type="evidence" value="ECO:0007669"/>
    <property type="project" value="TreeGrafter"/>
</dbReference>
<sequence length="126" mass="14607">MSQLVCSPPEQQPAATNERGMKTDTNLPLVVVRVGRSLRFPIGYLRYDIFKTSAPLRSNNNDSGRHYIVRFVFRTVLFVYRRKSTQAEREYKRIQIQMDTLESNVRSECKLAFAELQTDMTDLTAI</sequence>
<evidence type="ECO:0000313" key="2">
    <source>
        <dbReference type="EMBL" id="KAJ8955492.1"/>
    </source>
</evidence>
<keyword evidence="3" id="KW-1185">Reference proteome</keyword>
<name>A0AAV8YXR2_9CUCU</name>
<organism evidence="2 3">
    <name type="scientific">Aromia moschata</name>
    <dbReference type="NCBI Taxonomy" id="1265417"/>
    <lineage>
        <taxon>Eukaryota</taxon>
        <taxon>Metazoa</taxon>
        <taxon>Ecdysozoa</taxon>
        <taxon>Arthropoda</taxon>
        <taxon>Hexapoda</taxon>
        <taxon>Insecta</taxon>
        <taxon>Pterygota</taxon>
        <taxon>Neoptera</taxon>
        <taxon>Endopterygota</taxon>
        <taxon>Coleoptera</taxon>
        <taxon>Polyphaga</taxon>
        <taxon>Cucujiformia</taxon>
        <taxon>Chrysomeloidea</taxon>
        <taxon>Cerambycidae</taxon>
        <taxon>Cerambycinae</taxon>
        <taxon>Callichromatini</taxon>
        <taxon>Aromia</taxon>
    </lineage>
</organism>
<dbReference type="GO" id="GO:0005886">
    <property type="term" value="C:plasma membrane"/>
    <property type="evidence" value="ECO:0007669"/>
    <property type="project" value="TreeGrafter"/>
</dbReference>
<proteinExistence type="predicted"/>
<dbReference type="Gene3D" id="1.10.506.10">
    <property type="entry name" value="GTPase Activation - p120gap, domain 1"/>
    <property type="match status" value="1"/>
</dbReference>
<evidence type="ECO:0000313" key="3">
    <source>
        <dbReference type="Proteomes" id="UP001162162"/>
    </source>
</evidence>
<gene>
    <name evidence="2" type="ORF">NQ318_003595</name>
</gene>
<dbReference type="Proteomes" id="UP001162162">
    <property type="component" value="Unassembled WGS sequence"/>
</dbReference>
<accession>A0AAV8YXR2</accession>
<evidence type="ECO:0000256" key="1">
    <source>
        <dbReference type="SAM" id="MobiDB-lite"/>
    </source>
</evidence>
<dbReference type="GO" id="GO:0007162">
    <property type="term" value="P:negative regulation of cell adhesion"/>
    <property type="evidence" value="ECO:0007669"/>
    <property type="project" value="TreeGrafter"/>
</dbReference>
<dbReference type="GO" id="GO:0008360">
    <property type="term" value="P:regulation of cell shape"/>
    <property type="evidence" value="ECO:0007669"/>
    <property type="project" value="TreeGrafter"/>
</dbReference>
<dbReference type="InterPro" id="IPR008936">
    <property type="entry name" value="Rho_GTPase_activation_prot"/>
</dbReference>
<reference evidence="2" key="1">
    <citation type="journal article" date="2023" name="Insect Mol. Biol.">
        <title>Genome sequencing provides insights into the evolution of gene families encoding plant cell wall-degrading enzymes in longhorned beetles.</title>
        <authorList>
            <person name="Shin N.R."/>
            <person name="Okamura Y."/>
            <person name="Kirsch R."/>
            <person name="Pauchet Y."/>
        </authorList>
    </citation>
    <scope>NUCLEOTIDE SEQUENCE</scope>
    <source>
        <strain evidence="2">AMC_N1</strain>
    </source>
</reference>
<dbReference type="InterPro" id="IPR031148">
    <property type="entry name" value="Plexin"/>
</dbReference>
<dbReference type="EMBL" id="JAPWTK010000038">
    <property type="protein sequence ID" value="KAJ8955492.1"/>
    <property type="molecule type" value="Genomic_DNA"/>
</dbReference>
<feature type="region of interest" description="Disordered" evidence="1">
    <location>
        <begin position="1"/>
        <end position="20"/>
    </location>
</feature>
<dbReference type="GO" id="GO:0030334">
    <property type="term" value="P:regulation of cell migration"/>
    <property type="evidence" value="ECO:0007669"/>
    <property type="project" value="TreeGrafter"/>
</dbReference>
<dbReference type="GO" id="GO:0002116">
    <property type="term" value="C:semaphorin receptor complex"/>
    <property type="evidence" value="ECO:0007669"/>
    <property type="project" value="TreeGrafter"/>
</dbReference>
<dbReference type="GO" id="GO:0017154">
    <property type="term" value="F:semaphorin receptor activity"/>
    <property type="evidence" value="ECO:0007669"/>
    <property type="project" value="InterPro"/>
</dbReference>
<comment type="caution">
    <text evidence="2">The sequence shown here is derived from an EMBL/GenBank/DDBJ whole genome shotgun (WGS) entry which is preliminary data.</text>
</comment>
<dbReference type="AlphaFoldDB" id="A0AAV8YXR2"/>